<keyword evidence="1" id="KW-1133">Transmembrane helix</keyword>
<keyword evidence="3" id="KW-1185">Reference proteome</keyword>
<proteinExistence type="predicted"/>
<dbReference type="Proteomes" id="UP001614391">
    <property type="component" value="Unassembled WGS sequence"/>
</dbReference>
<feature type="transmembrane region" description="Helical" evidence="1">
    <location>
        <begin position="37"/>
        <end position="57"/>
    </location>
</feature>
<accession>A0ABW8CXJ4</accession>
<dbReference type="RefSeq" id="WP_399618070.1">
    <property type="nucleotide sequence ID" value="NZ_JBITYT010000011.1"/>
</dbReference>
<evidence type="ECO:0000313" key="2">
    <source>
        <dbReference type="EMBL" id="MFI9122323.1"/>
    </source>
</evidence>
<organism evidence="2 3">
    <name type="scientific">Streptomyces bikiniensis</name>
    <dbReference type="NCBI Taxonomy" id="1896"/>
    <lineage>
        <taxon>Bacteria</taxon>
        <taxon>Bacillati</taxon>
        <taxon>Actinomycetota</taxon>
        <taxon>Actinomycetes</taxon>
        <taxon>Kitasatosporales</taxon>
        <taxon>Streptomycetaceae</taxon>
        <taxon>Streptomyces</taxon>
    </lineage>
</organism>
<keyword evidence="1" id="KW-0472">Membrane</keyword>
<keyword evidence="1" id="KW-0812">Transmembrane</keyword>
<name>A0ABW8CXJ4_STRBI</name>
<comment type="caution">
    <text evidence="2">The sequence shown here is derived from an EMBL/GenBank/DDBJ whole genome shotgun (WGS) entry which is preliminary data.</text>
</comment>
<evidence type="ECO:0000256" key="1">
    <source>
        <dbReference type="SAM" id="Phobius"/>
    </source>
</evidence>
<gene>
    <name evidence="2" type="ORF">ACIGW0_23475</name>
</gene>
<dbReference type="EMBL" id="JBITYT010000011">
    <property type="protein sequence ID" value="MFI9122323.1"/>
    <property type="molecule type" value="Genomic_DNA"/>
</dbReference>
<sequence>MPSVSDCSPRLRGWTCCRTGSSDTPTLLLALLRKNNWGQIVILVVITGLLTMALVIVRDVDCPFGGIINVSPTAITEAER</sequence>
<protein>
    <submittedName>
        <fullName evidence="2">Uncharacterized protein</fullName>
    </submittedName>
</protein>
<evidence type="ECO:0000313" key="3">
    <source>
        <dbReference type="Proteomes" id="UP001614391"/>
    </source>
</evidence>
<reference evidence="2 3" key="1">
    <citation type="submission" date="2024-10" db="EMBL/GenBank/DDBJ databases">
        <title>The Natural Products Discovery Center: Release of the First 8490 Sequenced Strains for Exploring Actinobacteria Biosynthetic Diversity.</title>
        <authorList>
            <person name="Kalkreuter E."/>
            <person name="Kautsar S.A."/>
            <person name="Yang D."/>
            <person name="Bader C.D."/>
            <person name="Teijaro C.N."/>
            <person name="Fluegel L."/>
            <person name="Davis C.M."/>
            <person name="Simpson J.R."/>
            <person name="Lauterbach L."/>
            <person name="Steele A.D."/>
            <person name="Gui C."/>
            <person name="Meng S."/>
            <person name="Li G."/>
            <person name="Viehrig K."/>
            <person name="Ye F."/>
            <person name="Su P."/>
            <person name="Kiefer A.F."/>
            <person name="Nichols A."/>
            <person name="Cepeda A.J."/>
            <person name="Yan W."/>
            <person name="Fan B."/>
            <person name="Jiang Y."/>
            <person name="Adhikari A."/>
            <person name="Zheng C.-J."/>
            <person name="Schuster L."/>
            <person name="Cowan T.M."/>
            <person name="Smanski M.J."/>
            <person name="Chevrette M.G."/>
            <person name="De Carvalho L.P.S."/>
            <person name="Shen B."/>
        </authorList>
    </citation>
    <scope>NUCLEOTIDE SEQUENCE [LARGE SCALE GENOMIC DNA]</scope>
    <source>
        <strain evidence="2 3">NPDC053346</strain>
    </source>
</reference>